<dbReference type="Gene3D" id="3.30.565.10">
    <property type="entry name" value="Histidine kinase-like ATPase, C-terminal domain"/>
    <property type="match status" value="1"/>
</dbReference>
<reference evidence="2" key="1">
    <citation type="submission" date="2025-08" db="UniProtKB">
        <authorList>
            <consortium name="Ensembl"/>
        </authorList>
    </citation>
    <scope>IDENTIFICATION</scope>
</reference>
<dbReference type="SUPFAM" id="SSF55874">
    <property type="entry name" value="ATPase domain of HSP90 chaperone/DNA topoisomerase II/histidine kinase"/>
    <property type="match status" value="1"/>
</dbReference>
<dbReference type="PANTHER" id="PTHR10073:SF12">
    <property type="entry name" value="DNA MISMATCH REPAIR PROTEIN MLH1"/>
    <property type="match status" value="1"/>
</dbReference>
<dbReference type="PROSITE" id="PS00058">
    <property type="entry name" value="DNA_MISMATCH_REPAIR_1"/>
    <property type="match status" value="1"/>
</dbReference>
<dbReference type="GO" id="GO:0006298">
    <property type="term" value="P:mismatch repair"/>
    <property type="evidence" value="ECO:0007669"/>
    <property type="project" value="InterPro"/>
</dbReference>
<accession>A0A8C9GD43</accession>
<dbReference type="Proteomes" id="UP000694416">
    <property type="component" value="Unplaced"/>
</dbReference>
<dbReference type="Pfam" id="PF13589">
    <property type="entry name" value="HATPase_c_3"/>
    <property type="match status" value="1"/>
</dbReference>
<evidence type="ECO:0000313" key="3">
    <source>
        <dbReference type="Proteomes" id="UP000694416"/>
    </source>
</evidence>
<proteinExistence type="inferred from homology"/>
<dbReference type="InterPro" id="IPR038973">
    <property type="entry name" value="MutL/Mlh/Pms-like"/>
</dbReference>
<dbReference type="Ensembl" id="ENSPTET00000002980.1">
    <property type="protein sequence ID" value="ENSPTEP00000001970.1"/>
    <property type="gene ID" value="ENSPTEG00000002263.1"/>
</dbReference>
<protein>
    <recommendedName>
        <fullName evidence="4">DNA mismatch repair protein PMS1</fullName>
    </recommendedName>
</protein>
<dbReference type="InterPro" id="IPR036890">
    <property type="entry name" value="HATPase_C_sf"/>
</dbReference>
<sequence>MKIAAGEVIINPCNALKELIENSLDANSTSISVHLNKGGLKSLQIIDNGDGIHKDDLHIVCERFTTSKITNHKDIKSIKTFGFRGEALASISHVAYLTITTKKNLVHIVIPVLIKMVNQHKKNQLLVQDKMEQL</sequence>
<dbReference type="InterPro" id="IPR014762">
    <property type="entry name" value="DNA_mismatch_repair_CS"/>
</dbReference>
<dbReference type="GO" id="GO:0032389">
    <property type="term" value="C:MutLalpha complex"/>
    <property type="evidence" value="ECO:0007669"/>
    <property type="project" value="TreeGrafter"/>
</dbReference>
<dbReference type="AlphaFoldDB" id="A0A8C9GD43"/>
<comment type="similarity">
    <text evidence="1">Belongs to the DNA mismatch repair MutL/HexB family.</text>
</comment>
<keyword evidence="3" id="KW-1185">Reference proteome</keyword>
<dbReference type="PANTHER" id="PTHR10073">
    <property type="entry name" value="DNA MISMATCH REPAIR PROTEIN MLH, PMS, MUTL"/>
    <property type="match status" value="1"/>
</dbReference>
<evidence type="ECO:0000256" key="1">
    <source>
        <dbReference type="ARBA" id="ARBA00006082"/>
    </source>
</evidence>
<evidence type="ECO:0008006" key="4">
    <source>
        <dbReference type="Google" id="ProtNLM"/>
    </source>
</evidence>
<dbReference type="GO" id="GO:0016887">
    <property type="term" value="F:ATP hydrolysis activity"/>
    <property type="evidence" value="ECO:0007669"/>
    <property type="project" value="InterPro"/>
</dbReference>
<reference evidence="2" key="2">
    <citation type="submission" date="2025-09" db="UniProtKB">
        <authorList>
            <consortium name="Ensembl"/>
        </authorList>
    </citation>
    <scope>IDENTIFICATION</scope>
</reference>
<dbReference type="GO" id="GO:0140664">
    <property type="term" value="F:ATP-dependent DNA damage sensor activity"/>
    <property type="evidence" value="ECO:0007669"/>
    <property type="project" value="InterPro"/>
</dbReference>
<name>A0A8C9GD43_9PRIM</name>
<evidence type="ECO:0000313" key="2">
    <source>
        <dbReference type="Ensembl" id="ENSPTEP00000001970.1"/>
    </source>
</evidence>
<organism evidence="2 3">
    <name type="scientific">Piliocolobus tephrosceles</name>
    <name type="common">Ugandan red Colobus</name>
    <dbReference type="NCBI Taxonomy" id="591936"/>
    <lineage>
        <taxon>Eukaryota</taxon>
        <taxon>Metazoa</taxon>
        <taxon>Chordata</taxon>
        <taxon>Craniata</taxon>
        <taxon>Vertebrata</taxon>
        <taxon>Euteleostomi</taxon>
        <taxon>Mammalia</taxon>
        <taxon>Eutheria</taxon>
        <taxon>Euarchontoglires</taxon>
        <taxon>Primates</taxon>
        <taxon>Haplorrhini</taxon>
        <taxon>Catarrhini</taxon>
        <taxon>Cercopithecidae</taxon>
        <taxon>Colobinae</taxon>
        <taxon>Piliocolobus</taxon>
    </lineage>
</organism>